<dbReference type="OrthoDB" id="3265515at2759"/>
<sequence>MWKGETSNRSQSPNIKQINDILNSMKYEPNNEKKSLFKSNDFRSELIAIDEGLDKLSSFYCSINIWILTDSRHSIQHFANWHRVRDNIGMNILNKLRSLSVSYRIHLQWIPSHVIIRGNESADDALAKAGAVASVPSAPLTYL</sequence>
<dbReference type="Pfam" id="PF00075">
    <property type="entry name" value="RNase_H"/>
    <property type="match status" value="1"/>
</dbReference>
<dbReference type="EMBL" id="BGPR01003195">
    <property type="protein sequence ID" value="GBM84898.1"/>
    <property type="molecule type" value="Genomic_DNA"/>
</dbReference>
<reference evidence="2 3" key="1">
    <citation type="journal article" date="2019" name="Sci. Rep.">
        <title>Orb-weaving spider Araneus ventricosus genome elucidates the spidroin gene catalogue.</title>
        <authorList>
            <person name="Kono N."/>
            <person name="Nakamura H."/>
            <person name="Ohtoshi R."/>
            <person name="Moran D.A.P."/>
            <person name="Shinohara A."/>
            <person name="Yoshida Y."/>
            <person name="Fujiwara M."/>
            <person name="Mori M."/>
            <person name="Tomita M."/>
            <person name="Arakawa K."/>
        </authorList>
    </citation>
    <scope>NUCLEOTIDE SEQUENCE [LARGE SCALE GENOMIC DNA]</scope>
</reference>
<dbReference type="AlphaFoldDB" id="A0A4Y2J6H7"/>
<gene>
    <name evidence="2" type="ORF">AVEN_133231_1</name>
</gene>
<dbReference type="Gene3D" id="3.30.420.10">
    <property type="entry name" value="Ribonuclease H-like superfamily/Ribonuclease H"/>
    <property type="match status" value="1"/>
</dbReference>
<dbReference type="SUPFAM" id="SSF53098">
    <property type="entry name" value="Ribonuclease H-like"/>
    <property type="match status" value="1"/>
</dbReference>
<dbReference type="InterPro" id="IPR002156">
    <property type="entry name" value="RNaseH_domain"/>
</dbReference>
<protein>
    <recommendedName>
        <fullName evidence="1">RNase H type-1 domain-containing protein</fullName>
    </recommendedName>
</protein>
<dbReference type="GO" id="GO:0004523">
    <property type="term" value="F:RNA-DNA hybrid ribonuclease activity"/>
    <property type="evidence" value="ECO:0007669"/>
    <property type="project" value="InterPro"/>
</dbReference>
<organism evidence="2 3">
    <name type="scientific">Araneus ventricosus</name>
    <name type="common">Orbweaver spider</name>
    <name type="synonym">Epeira ventricosa</name>
    <dbReference type="NCBI Taxonomy" id="182803"/>
    <lineage>
        <taxon>Eukaryota</taxon>
        <taxon>Metazoa</taxon>
        <taxon>Ecdysozoa</taxon>
        <taxon>Arthropoda</taxon>
        <taxon>Chelicerata</taxon>
        <taxon>Arachnida</taxon>
        <taxon>Araneae</taxon>
        <taxon>Araneomorphae</taxon>
        <taxon>Entelegynae</taxon>
        <taxon>Araneoidea</taxon>
        <taxon>Araneidae</taxon>
        <taxon>Araneus</taxon>
    </lineage>
</organism>
<dbReference type="InterPro" id="IPR012337">
    <property type="entry name" value="RNaseH-like_sf"/>
</dbReference>
<dbReference type="PROSITE" id="PS50879">
    <property type="entry name" value="RNASE_H_1"/>
    <property type="match status" value="1"/>
</dbReference>
<dbReference type="InterPro" id="IPR036397">
    <property type="entry name" value="RNaseH_sf"/>
</dbReference>
<feature type="domain" description="RNase H type-1" evidence="1">
    <location>
        <begin position="1"/>
        <end position="131"/>
    </location>
</feature>
<name>A0A4Y2J6H7_ARAVE</name>
<evidence type="ECO:0000259" key="1">
    <source>
        <dbReference type="PROSITE" id="PS50879"/>
    </source>
</evidence>
<dbReference type="Proteomes" id="UP000499080">
    <property type="component" value="Unassembled WGS sequence"/>
</dbReference>
<dbReference type="GO" id="GO:0003676">
    <property type="term" value="F:nucleic acid binding"/>
    <property type="evidence" value="ECO:0007669"/>
    <property type="project" value="InterPro"/>
</dbReference>
<evidence type="ECO:0000313" key="2">
    <source>
        <dbReference type="EMBL" id="GBM84898.1"/>
    </source>
</evidence>
<keyword evidence="3" id="KW-1185">Reference proteome</keyword>
<proteinExistence type="predicted"/>
<accession>A0A4Y2J6H7</accession>
<comment type="caution">
    <text evidence="2">The sequence shown here is derived from an EMBL/GenBank/DDBJ whole genome shotgun (WGS) entry which is preliminary data.</text>
</comment>
<evidence type="ECO:0000313" key="3">
    <source>
        <dbReference type="Proteomes" id="UP000499080"/>
    </source>
</evidence>